<evidence type="ECO:0000313" key="5">
    <source>
        <dbReference type="Proteomes" id="UP000594260"/>
    </source>
</evidence>
<dbReference type="InterPro" id="IPR002347">
    <property type="entry name" value="SDR_fam"/>
</dbReference>
<keyword evidence="3" id="KW-1133">Transmembrane helix</keyword>
<keyword evidence="3" id="KW-0812">Transmembrane</keyword>
<evidence type="ECO:0000256" key="3">
    <source>
        <dbReference type="SAM" id="Phobius"/>
    </source>
</evidence>
<dbReference type="Gene3D" id="3.40.50.720">
    <property type="entry name" value="NAD(P)-binding Rossmann-like Domain"/>
    <property type="match status" value="1"/>
</dbReference>
<sequence length="437" mass="49863">MIGLVDGPPFITVNGLRLRSVLAACWVYPAYNASPSKQSHTRSIQEIFWPLFFLEQRAKSNKTSEAGRYRQRPSVRVPREERQRTQWPSRKVQEISAATVFVAESLMDKMKNYSYLRDVFLKIYGCIVIYALAVYELVMQYVWLFRYRTGLLDAPDDSLYLRDQTLLITGGVGLIGLEVTKKATECGNFVIIFDILSQSEALKKLSALGPVNKVRYYEVDLCRLDDVKLICARLIQEKCIPNVLLFNAGIMHAPYQLYGGIESQLLVSYLSHCLILSELYPYLCPSTRVVFVSSVCHKPGFVQLDDLNGRFGYSSHLWYAQAKMCQLLLVVYLAAKTRLHVNAVHPGVVESSLYKHVLLRYILGPLCIMTGAEGAFCPTFACLSSKMRGVRGKYLEFCRPANPNRLVYDRIVQEKLFEKTAEMLKPYTDFRKLVHPQ</sequence>
<dbReference type="KEGG" id="vde:111245676"/>
<evidence type="ECO:0000256" key="1">
    <source>
        <dbReference type="ARBA" id="ARBA00023002"/>
    </source>
</evidence>
<dbReference type="PRINTS" id="PR00081">
    <property type="entry name" value="GDHRDH"/>
</dbReference>
<dbReference type="PANTHER" id="PTHR43157">
    <property type="entry name" value="PHOSPHATIDYLINOSITOL-GLYCAN BIOSYNTHESIS CLASS F PROTEIN-RELATED"/>
    <property type="match status" value="1"/>
</dbReference>
<dbReference type="AlphaFoldDB" id="A0A7M7JD26"/>
<accession>A0A7M7JD26</accession>
<proteinExistence type="predicted"/>
<feature type="transmembrane region" description="Helical" evidence="3">
    <location>
        <begin position="119"/>
        <end position="143"/>
    </location>
</feature>
<dbReference type="RefSeq" id="XP_022650068.1">
    <property type="nucleotide sequence ID" value="XM_022794333.1"/>
</dbReference>
<evidence type="ECO:0000313" key="4">
    <source>
        <dbReference type="EnsemblMetazoa" id="XP_022650068"/>
    </source>
</evidence>
<protein>
    <submittedName>
        <fullName evidence="4">Uncharacterized protein</fullName>
    </submittedName>
</protein>
<reference evidence="4" key="1">
    <citation type="submission" date="2021-01" db="UniProtKB">
        <authorList>
            <consortium name="EnsemblMetazoa"/>
        </authorList>
    </citation>
    <scope>IDENTIFICATION</scope>
</reference>
<feature type="region of interest" description="Disordered" evidence="2">
    <location>
        <begin position="63"/>
        <end position="83"/>
    </location>
</feature>
<dbReference type="OrthoDB" id="191139at2759"/>
<keyword evidence="1" id="KW-0560">Oxidoreductase</keyword>
<dbReference type="InParanoid" id="A0A7M7JD26"/>
<keyword evidence="5" id="KW-1185">Reference proteome</keyword>
<dbReference type="PANTHER" id="PTHR43157:SF31">
    <property type="entry name" value="PHOSPHATIDYLINOSITOL-GLYCAN BIOSYNTHESIS CLASS F PROTEIN"/>
    <property type="match status" value="1"/>
</dbReference>
<name>A0A7M7JD26_VARDE</name>
<dbReference type="Pfam" id="PF00106">
    <property type="entry name" value="adh_short"/>
    <property type="match status" value="1"/>
</dbReference>
<dbReference type="GO" id="GO:0016491">
    <property type="term" value="F:oxidoreductase activity"/>
    <property type="evidence" value="ECO:0007669"/>
    <property type="project" value="UniProtKB-KW"/>
</dbReference>
<keyword evidence="3" id="KW-0472">Membrane</keyword>
<dbReference type="Proteomes" id="UP000594260">
    <property type="component" value="Unplaced"/>
</dbReference>
<dbReference type="GeneID" id="111245676"/>
<dbReference type="InterPro" id="IPR036291">
    <property type="entry name" value="NAD(P)-bd_dom_sf"/>
</dbReference>
<dbReference type="SUPFAM" id="SSF51735">
    <property type="entry name" value="NAD(P)-binding Rossmann-fold domains"/>
    <property type="match status" value="1"/>
</dbReference>
<dbReference type="EnsemblMetazoa" id="XM_022794333">
    <property type="protein sequence ID" value="XP_022650068"/>
    <property type="gene ID" value="LOC111245676"/>
</dbReference>
<evidence type="ECO:0000256" key="2">
    <source>
        <dbReference type="SAM" id="MobiDB-lite"/>
    </source>
</evidence>
<organism evidence="4 5">
    <name type="scientific">Varroa destructor</name>
    <name type="common">Honeybee mite</name>
    <dbReference type="NCBI Taxonomy" id="109461"/>
    <lineage>
        <taxon>Eukaryota</taxon>
        <taxon>Metazoa</taxon>
        <taxon>Ecdysozoa</taxon>
        <taxon>Arthropoda</taxon>
        <taxon>Chelicerata</taxon>
        <taxon>Arachnida</taxon>
        <taxon>Acari</taxon>
        <taxon>Parasitiformes</taxon>
        <taxon>Mesostigmata</taxon>
        <taxon>Gamasina</taxon>
        <taxon>Dermanyssoidea</taxon>
        <taxon>Varroidae</taxon>
        <taxon>Varroa</taxon>
    </lineage>
</organism>